<dbReference type="Pfam" id="PF17973">
    <property type="entry name" value="bMG10"/>
    <property type="match status" value="1"/>
</dbReference>
<dbReference type="InterPro" id="IPR041203">
    <property type="entry name" value="Bact_A2M_MG5"/>
</dbReference>
<comment type="caution">
    <text evidence="6">The sequence shown here is derived from an EMBL/GenBank/DDBJ whole genome shotgun (WGS) entry which is preliminary data.</text>
</comment>
<dbReference type="InterPro" id="IPR011626">
    <property type="entry name" value="Alpha-macroglobulin_TED"/>
</dbReference>
<dbReference type="RefSeq" id="WP_157583932.1">
    <property type="nucleotide sequence ID" value="NZ_WPIN01000002.1"/>
</dbReference>
<dbReference type="Pfam" id="PF07678">
    <property type="entry name" value="TED_complement"/>
    <property type="match status" value="1"/>
</dbReference>
<dbReference type="EMBL" id="WPIN01000002">
    <property type="protein sequence ID" value="MVM29699.1"/>
    <property type="molecule type" value="Genomic_DNA"/>
</dbReference>
<dbReference type="Pfam" id="PF11974">
    <property type="entry name" value="bMG3"/>
    <property type="match status" value="1"/>
</dbReference>
<dbReference type="GO" id="GO:0005615">
    <property type="term" value="C:extracellular space"/>
    <property type="evidence" value="ECO:0007669"/>
    <property type="project" value="InterPro"/>
</dbReference>
<dbReference type="Pfam" id="PF17972">
    <property type="entry name" value="bMG5"/>
    <property type="match status" value="1"/>
</dbReference>
<organism evidence="6 7">
    <name type="scientific">Spirosoma arboris</name>
    <dbReference type="NCBI Taxonomy" id="2682092"/>
    <lineage>
        <taxon>Bacteria</taxon>
        <taxon>Pseudomonadati</taxon>
        <taxon>Bacteroidota</taxon>
        <taxon>Cytophagia</taxon>
        <taxon>Cytophagales</taxon>
        <taxon>Cytophagaceae</taxon>
        <taxon>Spirosoma</taxon>
    </lineage>
</organism>
<dbReference type="SMART" id="SM01419">
    <property type="entry name" value="Thiol-ester_cl"/>
    <property type="match status" value="1"/>
</dbReference>
<dbReference type="Pfam" id="PF07703">
    <property type="entry name" value="A2M_BRD"/>
    <property type="match status" value="1"/>
</dbReference>
<dbReference type="PANTHER" id="PTHR40094:SF1">
    <property type="entry name" value="UBIQUITIN DOMAIN-CONTAINING PROTEIN"/>
    <property type="match status" value="1"/>
</dbReference>
<dbReference type="CDD" id="cd02891">
    <property type="entry name" value="A2M_like"/>
    <property type="match status" value="1"/>
</dbReference>
<evidence type="ECO:0000256" key="2">
    <source>
        <dbReference type="ARBA" id="ARBA00022729"/>
    </source>
</evidence>
<dbReference type="PANTHER" id="PTHR40094">
    <property type="entry name" value="ALPHA-2-MACROGLOBULIN HOMOLOG"/>
    <property type="match status" value="1"/>
</dbReference>
<dbReference type="Gene3D" id="2.60.40.3710">
    <property type="match status" value="1"/>
</dbReference>
<keyword evidence="7" id="KW-1185">Reference proteome</keyword>
<dbReference type="Proteomes" id="UP000436006">
    <property type="component" value="Unassembled WGS sequence"/>
</dbReference>
<dbReference type="InterPro" id="IPR008930">
    <property type="entry name" value="Terpenoid_cyclase/PrenylTrfase"/>
</dbReference>
<dbReference type="InterPro" id="IPR021868">
    <property type="entry name" value="Alpha_2_Macroglob_MG3"/>
</dbReference>
<protein>
    <submittedName>
        <fullName evidence="6">Alpha-2-macroglobulin family protein</fullName>
    </submittedName>
</protein>
<dbReference type="GO" id="GO:0004866">
    <property type="term" value="F:endopeptidase inhibitor activity"/>
    <property type="evidence" value="ECO:0007669"/>
    <property type="project" value="InterPro"/>
</dbReference>
<dbReference type="Pfam" id="PF01835">
    <property type="entry name" value="MG2"/>
    <property type="match status" value="1"/>
</dbReference>
<gene>
    <name evidence="6" type="ORF">GO755_06620</name>
</gene>
<sequence length="1834" mass="201189">MKTSLFLLFTLFSFLLFQCSRLPFNEVAVVGRNFDDEIQQTQNLTFTFNKNVGPTNQFDEWDSTQYVRFIPAVRGKFKWTAPNELVFSPARAFDPATDYRAELTDDLLKRSTQKDLKISGDDIAFHTPYLQLTSTENWWSRSRETGQPVAKSRLNFNYPVSSAEVAEKLGVSSEDKSLTAQTSPSNAQNSVVLTLTNAPTQKNEQPLTIKLDKGLKVPNTAYVSKEVIEETSTLPSRYKVEVADVQTSFENDKGVVRVITTQELQPGELSRLYTIQPQAETTAELTENGFIIRGEFNETDTYVLTLTDQIRGVLGTKLDEPVSKDLFFGKMPASIQFANKKALYLSSKGARNIGLNIVNVPKVQVKIAKVYENNLLNYFRTNRYEDYKENANGEWGPSGSFNYSDDEQGDLSDVLVQKTVETTDLPKVRGVSALNLSLPEAIQPGQNNNFRGVYLVSVDSKDEAYLQASQLVSVSDIGLVARQTKNEVLVWANSIRTTEPVQGVEVTLVSNNNQSVYTLKTDGSGFAKFDKVTEKAPGFKIALLTARTADDFNFLFLPDTQVETSRFEVEGKYDNESGFDAFVYGDRDIYRPGETIHFNTVIRSQAWQSVGEIPVLIRVLTPNGRELRAFRKTTNKQGAVVTDVPLNPAAVTGSYSIEVLNANNVLLTSQSVSVEEFVPDRIKVDVLTDKTSYKSGQTITLSATAMNLFGPPASDRAYEIELQLKRKAFAPKGFEDYDFDIPNGASPAPGDATGKPDVFPKEVRQGRTNANGQATEKFPISGLYQDIGLLEAKLFVTVFDENGRPVNRLRRLDVLTQDTFFGVRLPDRYVTTNAPVAAELVAIDPAGTLRASASASVEVIRYDYQTVIEKDGDRIKYSTRRREKSVYNNSLLFKGGKSAFRYVPTVSGEYEIRVRRPNRSDASGTNYAATSFYAYGYGSTSASSFEVSQEGQVLMTLDKPTYKTGDKAKVLFKAPFDGKLLVTVERNQVLEQHWLTTTNKSAEWSFSVGSEHLPNVYVTATLIRAIDNNNLPLTVAHGFAPVSVEDDDTKLPVTITAVTQSRSKTKQTIRIKTASNAQVTIAVVDEGILQLKNFKTPDPYGFFYQKRALEVGSHDLYALLYPELSLKSTSSVGGDGYDLEKRVNPLSHGRVRLVALWSGILETGFNGEAEFSVDIPQFSGDLRIMAVAYKDNSFGSSNTNMKVADPIVISTGVPRFLTPGDQVELPVNLSNTTKQVATITARLSLTGPLVADSLSTQKLTIQPGRENRAIFRVSAKQAIGAGTITVTANGLGETFTEKTDITVRPAASLQKTSLSGAVAGGKSQTLQLAGNFLPGTAKASVTLSRSPVAQYGRELLYLLGYPHGCIEQTISKAFPQLYFADLAKQLSTNTYFVRAGDSDMNPATNVRQAVQTVESQQAPNGGFTMWPGMATVAGKSNVDEWASAYAVHFLAEAQEAGYEVRPSVLSSAIDFLTTFTNSPATENAVTYDETGGRTIHKVASRTTIYGLYALAVAGKPNRSAMNYYKQNANLLTPDSRYLLASTFFRVGDTRSFGALLPKKFTDNTTGHQTGGSYASPVRNLALVLDALVDTDIDNLQIPTLARQLAGALKQTSYLNTQEAAFAFLALGKLARQTANSTATATLTSGGKSLGTMSDALLNIKRVPTNGPLNLTANGSGNVYYFAQSEGIPASGKIAEEDNGLQVRREYLNREGQHLSDIRQNDLVVVKITLSSTNGLNVENVVVTDLLPAGLEVENPRLTEPRDMPWIQKPDAPDYFDLRDDRINFYTTATGTTQIFYYLARAVSKGRFVVGPVSADAMYSSDYRSYNGAGVLVVK</sequence>
<feature type="domain" description="Alpha-2-macroglobulin bait region" evidence="4">
    <location>
        <begin position="953"/>
        <end position="1091"/>
    </location>
</feature>
<evidence type="ECO:0000313" key="6">
    <source>
        <dbReference type="EMBL" id="MVM29699.1"/>
    </source>
</evidence>
<dbReference type="Pfam" id="PF17962">
    <property type="entry name" value="bMG6"/>
    <property type="match status" value="1"/>
</dbReference>
<dbReference type="SMART" id="SM01359">
    <property type="entry name" value="A2M_N_2"/>
    <property type="match status" value="1"/>
</dbReference>
<evidence type="ECO:0000259" key="4">
    <source>
        <dbReference type="SMART" id="SM01359"/>
    </source>
</evidence>
<dbReference type="SUPFAM" id="SSF48239">
    <property type="entry name" value="Terpenoid cyclases/Protein prenyltransferases"/>
    <property type="match status" value="1"/>
</dbReference>
<evidence type="ECO:0000256" key="3">
    <source>
        <dbReference type="SAM" id="SignalP"/>
    </source>
</evidence>
<dbReference type="InterPro" id="IPR051802">
    <property type="entry name" value="YfhM-like"/>
</dbReference>
<feature type="signal peptide" evidence="3">
    <location>
        <begin position="1"/>
        <end position="18"/>
    </location>
</feature>
<dbReference type="Pfam" id="PF00207">
    <property type="entry name" value="A2M"/>
    <property type="match status" value="1"/>
</dbReference>
<comment type="similarity">
    <text evidence="1">Belongs to the protease inhibitor I39 (alpha-2-macroglobulin) family. Bacterial alpha-2-macroglobulin subfamily.</text>
</comment>
<proteinExistence type="inferred from homology"/>
<dbReference type="InterPro" id="IPR011625">
    <property type="entry name" value="A2M_N_BRD"/>
</dbReference>
<dbReference type="InterPro" id="IPR002890">
    <property type="entry name" value="MG2"/>
</dbReference>
<evidence type="ECO:0000256" key="1">
    <source>
        <dbReference type="ARBA" id="ARBA00010556"/>
    </source>
</evidence>
<dbReference type="Gene3D" id="1.50.10.20">
    <property type="match status" value="1"/>
</dbReference>
<dbReference type="Gene3D" id="2.60.40.1930">
    <property type="match status" value="1"/>
</dbReference>
<reference evidence="6 7" key="1">
    <citation type="submission" date="2019-12" db="EMBL/GenBank/DDBJ databases">
        <title>Spirosoma sp. HMF4905 genome sequencing and assembly.</title>
        <authorList>
            <person name="Kang H."/>
            <person name="Cha I."/>
            <person name="Kim H."/>
            <person name="Joh K."/>
        </authorList>
    </citation>
    <scope>NUCLEOTIDE SEQUENCE [LARGE SCALE GENOMIC DNA]</scope>
    <source>
        <strain evidence="6 7">HMF4905</strain>
    </source>
</reference>
<name>A0A7K1S7G1_9BACT</name>
<keyword evidence="2 3" id="KW-0732">Signal</keyword>
<dbReference type="InterPro" id="IPR041246">
    <property type="entry name" value="Bact_MG10"/>
</dbReference>
<evidence type="ECO:0000259" key="5">
    <source>
        <dbReference type="SMART" id="SM01360"/>
    </source>
</evidence>
<dbReference type="InterPro" id="IPR047565">
    <property type="entry name" value="Alpha-macroglob_thiol-ester_cl"/>
</dbReference>
<dbReference type="SMART" id="SM01360">
    <property type="entry name" value="A2M"/>
    <property type="match status" value="1"/>
</dbReference>
<evidence type="ECO:0000313" key="7">
    <source>
        <dbReference type="Proteomes" id="UP000436006"/>
    </source>
</evidence>
<accession>A0A7K1S7G1</accession>
<feature type="domain" description="Alpha-2-macroglobulin" evidence="5">
    <location>
        <begin position="1154"/>
        <end position="1243"/>
    </location>
</feature>
<feature type="chain" id="PRO_5029640828" evidence="3">
    <location>
        <begin position="19"/>
        <end position="1834"/>
    </location>
</feature>
<dbReference type="InterPro" id="IPR001599">
    <property type="entry name" value="Macroglobln_a2"/>
</dbReference>
<dbReference type="InterPro" id="IPR041462">
    <property type="entry name" value="Bact_A2M_MG6"/>
</dbReference>